<reference evidence="1 2" key="1">
    <citation type="submission" date="2016-11" db="EMBL/GenBank/DDBJ databases">
        <authorList>
            <person name="Jaros S."/>
            <person name="Januszkiewicz K."/>
            <person name="Wedrychowicz H."/>
        </authorList>
    </citation>
    <scope>NUCLEOTIDE SEQUENCE [LARGE SCALE GENOMIC DNA]</scope>
    <source>
        <strain evidence="1 2">DSM 15212</strain>
    </source>
</reference>
<accession>A0A1M6SWE5</accession>
<dbReference type="AlphaFoldDB" id="A0A1M6SWE5"/>
<proteinExistence type="predicted"/>
<dbReference type="EMBL" id="FRAG01000072">
    <property type="protein sequence ID" value="SHK49072.1"/>
    <property type="molecule type" value="Genomic_DNA"/>
</dbReference>
<dbReference type="STRING" id="1121301.SAMN02745912_03464"/>
<dbReference type="RefSeq" id="WP_073152957.1">
    <property type="nucleotide sequence ID" value="NZ_FRAG01000072.1"/>
</dbReference>
<sequence length="468" mass="52048">MDYQILIGGVDLTSNLIEGSLTVNKNLNTKNSMSCSILKREEDNFSISPGQEITVVNDGEIIYGGLIQKAPHKRISKGNSKTLKIEISTMAYEQITGRRTVAGTWENTYAGVIVQSLTQTWLSTEGITVGEIDSGVLIEKYSVKAKSIKGIIDDLAEASGFQWWISMDKKLYFKVINSAEECPYNIGPGYSFTDYDDVSLDNDLSRYANKVFVLGKEINGQRVMGAAEDQVEIEKMASLYGSGVYGITVINNNITSNSEAQIVAQNILKAKLFNSKLSFKTNTSGFKPGQIIKVQLSEFEELKTEKTFIIESVRAVDVRTKLKFFISARSFTSETTYGEQKDWTDAFKNFVNKDDENKGDNYIDLNFNAEFLRAPYGPAIEFEFEEVSAGSSGYAFPPSVSVGLQYDPLIPHDGSLPYNYSITPFVSLVSHEVSGILYYRGFKVHWIGDNVPESIPNTYVSAIAMIRK</sequence>
<dbReference type="OrthoDB" id="2085631at2"/>
<keyword evidence="2" id="KW-1185">Reference proteome</keyword>
<evidence type="ECO:0000313" key="2">
    <source>
        <dbReference type="Proteomes" id="UP000184465"/>
    </source>
</evidence>
<protein>
    <submittedName>
        <fullName evidence="1">Uncharacterized protein</fullName>
    </submittedName>
</protein>
<evidence type="ECO:0000313" key="1">
    <source>
        <dbReference type="EMBL" id="SHK49072.1"/>
    </source>
</evidence>
<organism evidence="1 2">
    <name type="scientific">Paramaledivibacter caminithermalis (strain DSM 15212 / CIP 107654 / DViRD3)</name>
    <name type="common">Clostridium caminithermale</name>
    <dbReference type="NCBI Taxonomy" id="1121301"/>
    <lineage>
        <taxon>Bacteria</taxon>
        <taxon>Bacillati</taxon>
        <taxon>Bacillota</taxon>
        <taxon>Clostridia</taxon>
        <taxon>Peptostreptococcales</taxon>
        <taxon>Caminicellaceae</taxon>
        <taxon>Paramaledivibacter</taxon>
    </lineage>
</organism>
<dbReference type="Proteomes" id="UP000184465">
    <property type="component" value="Unassembled WGS sequence"/>
</dbReference>
<name>A0A1M6SWE5_PARC5</name>
<gene>
    <name evidence="1" type="ORF">SAMN02745912_03464</name>
</gene>